<dbReference type="Gene3D" id="1.25.40.20">
    <property type="entry name" value="Ankyrin repeat-containing domain"/>
    <property type="match status" value="1"/>
</dbReference>
<gene>
    <name evidence="4" type="primary">ORF11304</name>
</gene>
<reference evidence="4" key="1">
    <citation type="submission" date="2014-12" db="EMBL/GenBank/DDBJ databases">
        <title>Insight into the proteome of Arion vulgaris.</title>
        <authorList>
            <person name="Aradska J."/>
            <person name="Bulat T."/>
            <person name="Smidak R."/>
            <person name="Sarate P."/>
            <person name="Gangsoo J."/>
            <person name="Sialana F."/>
            <person name="Bilban M."/>
            <person name="Lubec G."/>
        </authorList>
    </citation>
    <scope>NUCLEOTIDE SEQUENCE</scope>
    <source>
        <tissue evidence="4">Skin</tissue>
    </source>
</reference>
<evidence type="ECO:0000256" key="2">
    <source>
        <dbReference type="ARBA" id="ARBA00023043"/>
    </source>
</evidence>
<proteinExistence type="predicted"/>
<accession>A0A0B6Y3F3</accession>
<keyword evidence="1" id="KW-0677">Repeat</keyword>
<name>A0A0B6Y3F3_9EUPU</name>
<feature type="non-terminal residue" evidence="4">
    <location>
        <position position="1"/>
    </location>
</feature>
<dbReference type="PROSITE" id="PS50297">
    <property type="entry name" value="ANK_REP_REGION"/>
    <property type="match status" value="1"/>
</dbReference>
<feature type="repeat" description="ANK" evidence="3">
    <location>
        <begin position="32"/>
        <end position="64"/>
    </location>
</feature>
<dbReference type="InterPro" id="IPR002110">
    <property type="entry name" value="Ankyrin_rpt"/>
</dbReference>
<organism evidence="4">
    <name type="scientific">Arion vulgaris</name>
    <dbReference type="NCBI Taxonomy" id="1028688"/>
    <lineage>
        <taxon>Eukaryota</taxon>
        <taxon>Metazoa</taxon>
        <taxon>Spiralia</taxon>
        <taxon>Lophotrochozoa</taxon>
        <taxon>Mollusca</taxon>
        <taxon>Gastropoda</taxon>
        <taxon>Heterobranchia</taxon>
        <taxon>Euthyneura</taxon>
        <taxon>Panpulmonata</taxon>
        <taxon>Eupulmonata</taxon>
        <taxon>Stylommatophora</taxon>
        <taxon>Helicina</taxon>
        <taxon>Arionoidea</taxon>
        <taxon>Arionidae</taxon>
        <taxon>Arion</taxon>
    </lineage>
</organism>
<dbReference type="PROSITE" id="PS50088">
    <property type="entry name" value="ANK_REPEAT"/>
    <property type="match status" value="1"/>
</dbReference>
<dbReference type="GO" id="GO:0003723">
    <property type="term" value="F:RNA binding"/>
    <property type="evidence" value="ECO:0007669"/>
    <property type="project" value="TreeGrafter"/>
</dbReference>
<feature type="non-terminal residue" evidence="4">
    <location>
        <position position="72"/>
    </location>
</feature>
<dbReference type="PANTHER" id="PTHR24141">
    <property type="entry name" value="2-5A-DEPENDENT RIBONUCLEASE"/>
    <property type="match status" value="1"/>
</dbReference>
<dbReference type="SUPFAM" id="SSF48403">
    <property type="entry name" value="Ankyrin repeat"/>
    <property type="match status" value="1"/>
</dbReference>
<dbReference type="AlphaFoldDB" id="A0A0B6Y3F3"/>
<dbReference type="InterPro" id="IPR036770">
    <property type="entry name" value="Ankyrin_rpt-contain_sf"/>
</dbReference>
<dbReference type="EMBL" id="HACG01003768">
    <property type="protein sequence ID" value="CEK50633.1"/>
    <property type="molecule type" value="Transcribed_RNA"/>
</dbReference>
<evidence type="ECO:0000256" key="3">
    <source>
        <dbReference type="PROSITE-ProRule" id="PRU00023"/>
    </source>
</evidence>
<dbReference type="PANTHER" id="PTHR24141:SF1">
    <property type="entry name" value="2-5A-DEPENDENT RIBONUCLEASE"/>
    <property type="match status" value="1"/>
</dbReference>
<dbReference type="Pfam" id="PF12796">
    <property type="entry name" value="Ank_2"/>
    <property type="match status" value="1"/>
</dbReference>
<keyword evidence="2 3" id="KW-0040">ANK repeat</keyword>
<evidence type="ECO:0000256" key="1">
    <source>
        <dbReference type="ARBA" id="ARBA00022737"/>
    </source>
</evidence>
<protein>
    <submittedName>
        <fullName evidence="4">Uncharacterized protein</fullName>
    </submittedName>
</protein>
<dbReference type="GO" id="GO:0006396">
    <property type="term" value="P:RNA processing"/>
    <property type="evidence" value="ECO:0007669"/>
    <property type="project" value="TreeGrafter"/>
</dbReference>
<dbReference type="GO" id="GO:0004540">
    <property type="term" value="F:RNA nuclease activity"/>
    <property type="evidence" value="ECO:0007669"/>
    <property type="project" value="TreeGrafter"/>
</dbReference>
<evidence type="ECO:0000313" key="4">
    <source>
        <dbReference type="EMBL" id="CEK50633.1"/>
    </source>
</evidence>
<sequence>NRTTTKKLHDVNSQSLTDFLSVCHDLNNQDGNGATSLMLAVAYENEPRTRVLIKRGANVNMQDHSGKTALMY</sequence>